<protein>
    <submittedName>
        <fullName evidence="5">Transketolase</fullName>
    </submittedName>
</protein>
<organism evidence="5 6">
    <name type="scientific">Actinophytocola oryzae</name>
    <dbReference type="NCBI Taxonomy" id="502181"/>
    <lineage>
        <taxon>Bacteria</taxon>
        <taxon>Bacillati</taxon>
        <taxon>Actinomycetota</taxon>
        <taxon>Actinomycetes</taxon>
        <taxon>Pseudonocardiales</taxon>
        <taxon>Pseudonocardiaceae</taxon>
    </lineage>
</organism>
<comment type="similarity">
    <text evidence="2">Belongs to the transketolase family.</text>
</comment>
<name>A0A4R7V3L2_9PSEU</name>
<dbReference type="Pfam" id="PF00456">
    <property type="entry name" value="Transketolase_N"/>
    <property type="match status" value="1"/>
</dbReference>
<evidence type="ECO:0000256" key="2">
    <source>
        <dbReference type="ARBA" id="ARBA00007131"/>
    </source>
</evidence>
<dbReference type="AlphaFoldDB" id="A0A4R7V3L2"/>
<sequence>MTGAKTAMTSLVADLTERAHRVRGRVLEMGASSEGTHLGGSLSATDLLTVLYGAVLRVRPEEPDWPDRDWLVLSKGHAAAALYAVLGEFGFIPADEYRTYAQPGSRLAGHPLRRLDGVEFPTGSLGHGLSLATGAAIAARRLRRPARVFAVLGDGELQEGSVWEAAMAAPHQRLDNLVAVVDRNGWQITGRTEETVSLEPLADRWRSFGWAVVEVDGHDVEALVTTFASLPDPEGRPTVVLAATVKGRGVPMLEGRKKCHYVKLTPQMYHRASVGMRNRRERQS</sequence>
<proteinExistence type="inferred from homology"/>
<dbReference type="SUPFAM" id="SSF52518">
    <property type="entry name" value="Thiamin diphosphate-binding fold (THDP-binding)"/>
    <property type="match status" value="1"/>
</dbReference>
<dbReference type="InterPro" id="IPR005474">
    <property type="entry name" value="Transketolase_N"/>
</dbReference>
<keyword evidence="6" id="KW-1185">Reference proteome</keyword>
<dbReference type="InterPro" id="IPR029061">
    <property type="entry name" value="THDP-binding"/>
</dbReference>
<dbReference type="RefSeq" id="WP_243866986.1">
    <property type="nucleotide sequence ID" value="NZ_SOCP01000016.1"/>
</dbReference>
<dbReference type="EMBL" id="SOCP01000016">
    <property type="protein sequence ID" value="TDV43202.1"/>
    <property type="molecule type" value="Genomic_DNA"/>
</dbReference>
<evidence type="ECO:0000313" key="6">
    <source>
        <dbReference type="Proteomes" id="UP000294927"/>
    </source>
</evidence>
<accession>A0A4R7V3L2</accession>
<reference evidence="5 6" key="1">
    <citation type="submission" date="2019-03" db="EMBL/GenBank/DDBJ databases">
        <title>Genomic Encyclopedia of Archaeal and Bacterial Type Strains, Phase II (KMG-II): from individual species to whole genera.</title>
        <authorList>
            <person name="Goeker M."/>
        </authorList>
    </citation>
    <scope>NUCLEOTIDE SEQUENCE [LARGE SCALE GENOMIC DNA]</scope>
    <source>
        <strain evidence="5 6">DSM 45499</strain>
    </source>
</reference>
<dbReference type="CDD" id="cd02012">
    <property type="entry name" value="TPP_TK"/>
    <property type="match status" value="1"/>
</dbReference>
<dbReference type="PANTHER" id="PTHR47514:SF1">
    <property type="entry name" value="TRANSKETOLASE N-TERMINAL SECTION-RELATED"/>
    <property type="match status" value="1"/>
</dbReference>
<evidence type="ECO:0000256" key="1">
    <source>
        <dbReference type="ARBA" id="ARBA00001964"/>
    </source>
</evidence>
<dbReference type="Proteomes" id="UP000294927">
    <property type="component" value="Unassembled WGS sequence"/>
</dbReference>
<dbReference type="PANTHER" id="PTHR47514">
    <property type="entry name" value="TRANSKETOLASE N-TERMINAL SECTION-RELATED"/>
    <property type="match status" value="1"/>
</dbReference>
<evidence type="ECO:0000259" key="4">
    <source>
        <dbReference type="Pfam" id="PF00456"/>
    </source>
</evidence>
<feature type="domain" description="Transketolase N-terminal" evidence="4">
    <location>
        <begin position="31"/>
        <end position="264"/>
    </location>
</feature>
<keyword evidence="3" id="KW-0786">Thiamine pyrophosphate</keyword>
<dbReference type="GO" id="GO:0000287">
    <property type="term" value="F:magnesium ion binding"/>
    <property type="evidence" value="ECO:0007669"/>
    <property type="project" value="UniProtKB-ARBA"/>
</dbReference>
<evidence type="ECO:0000256" key="3">
    <source>
        <dbReference type="ARBA" id="ARBA00023052"/>
    </source>
</evidence>
<evidence type="ECO:0000313" key="5">
    <source>
        <dbReference type="EMBL" id="TDV43202.1"/>
    </source>
</evidence>
<comment type="cofactor">
    <cofactor evidence="1">
        <name>thiamine diphosphate</name>
        <dbReference type="ChEBI" id="CHEBI:58937"/>
    </cofactor>
</comment>
<gene>
    <name evidence="5" type="ORF">CLV71_116136</name>
</gene>
<comment type="caution">
    <text evidence="5">The sequence shown here is derived from an EMBL/GenBank/DDBJ whole genome shotgun (WGS) entry which is preliminary data.</text>
</comment>
<dbReference type="Gene3D" id="3.40.50.970">
    <property type="match status" value="1"/>
</dbReference>